<evidence type="ECO:0000313" key="3">
    <source>
        <dbReference type="Proteomes" id="UP001642540"/>
    </source>
</evidence>
<evidence type="ECO:0008006" key="4">
    <source>
        <dbReference type="Google" id="ProtNLM"/>
    </source>
</evidence>
<protein>
    <recommendedName>
        <fullName evidence="4">Gustatory receptor</fullName>
    </recommendedName>
</protein>
<dbReference type="Proteomes" id="UP001642540">
    <property type="component" value="Unassembled WGS sequence"/>
</dbReference>
<feature type="transmembrane region" description="Helical" evidence="1">
    <location>
        <begin position="59"/>
        <end position="80"/>
    </location>
</feature>
<organism evidence="2 3">
    <name type="scientific">Orchesella dallaii</name>
    <dbReference type="NCBI Taxonomy" id="48710"/>
    <lineage>
        <taxon>Eukaryota</taxon>
        <taxon>Metazoa</taxon>
        <taxon>Ecdysozoa</taxon>
        <taxon>Arthropoda</taxon>
        <taxon>Hexapoda</taxon>
        <taxon>Collembola</taxon>
        <taxon>Entomobryomorpha</taxon>
        <taxon>Entomobryoidea</taxon>
        <taxon>Orchesellidae</taxon>
        <taxon>Orchesellinae</taxon>
        <taxon>Orchesella</taxon>
    </lineage>
</organism>
<reference evidence="2 3" key="1">
    <citation type="submission" date="2024-08" db="EMBL/GenBank/DDBJ databases">
        <authorList>
            <person name="Cucini C."/>
            <person name="Frati F."/>
        </authorList>
    </citation>
    <scope>NUCLEOTIDE SEQUENCE [LARGE SCALE GENOMIC DNA]</scope>
</reference>
<evidence type="ECO:0000313" key="2">
    <source>
        <dbReference type="EMBL" id="CAL8140859.1"/>
    </source>
</evidence>
<accession>A0ABP1S1F6</accession>
<keyword evidence="1" id="KW-1133">Transmembrane helix</keyword>
<feature type="transmembrane region" description="Helical" evidence="1">
    <location>
        <begin position="161"/>
        <end position="187"/>
    </location>
</feature>
<sequence length="418" mass="47323">MSRGTTTIMISPLILLAYRLNQALDSFLFPAYYIHWDEKELSWKTIKNADRKKLLPFKVASFVLVGILGIGSGILIAYACIRYPGILPTEQVVLITLLWLGYLVSILYDVIVSNFGNELVALTNWQLHMDYTGKQKNQAILINKRSLLKELNKIRKGEAHWLGLLLITAFLAHLVSSVALPVGMLFLNWDPFYLILTVVSKLYGGNERIASTYLAVGIRCIISFLGSQAIFVNYRALTMTGFQLGCSILIELKMFEKNHKRLNNSSLMNYKMLSIASSTANDMFSWLYGGLLSLCFFWFVSGPNVTLYSVKVMSSVFIPCVTGFFTCLLLFVICLAFEVGCSLHNRTIRIKENWRNQLVLCKNYDRKLLRKVINGCRPLALPAGDVGIMDRDIKMCYFYETLNNTVNLMIMLGADQVI</sequence>
<feature type="transmembrane region" description="Helical" evidence="1">
    <location>
        <begin position="208"/>
        <end position="226"/>
    </location>
</feature>
<gene>
    <name evidence="2" type="ORF">ODALV1_LOCUS28460</name>
</gene>
<feature type="transmembrane region" description="Helical" evidence="1">
    <location>
        <begin position="92"/>
        <end position="111"/>
    </location>
</feature>
<evidence type="ECO:0000256" key="1">
    <source>
        <dbReference type="SAM" id="Phobius"/>
    </source>
</evidence>
<keyword evidence="1" id="KW-0472">Membrane</keyword>
<feature type="transmembrane region" description="Helical" evidence="1">
    <location>
        <begin position="312"/>
        <end position="337"/>
    </location>
</feature>
<dbReference type="EMBL" id="CAXLJM020000141">
    <property type="protein sequence ID" value="CAL8140859.1"/>
    <property type="molecule type" value="Genomic_DNA"/>
</dbReference>
<proteinExistence type="predicted"/>
<keyword evidence="1" id="KW-0812">Transmembrane</keyword>
<keyword evidence="3" id="KW-1185">Reference proteome</keyword>
<name>A0ABP1S1F6_9HEXA</name>
<feature type="transmembrane region" description="Helical" evidence="1">
    <location>
        <begin position="273"/>
        <end position="300"/>
    </location>
</feature>
<comment type="caution">
    <text evidence="2">The sequence shown here is derived from an EMBL/GenBank/DDBJ whole genome shotgun (WGS) entry which is preliminary data.</text>
</comment>